<dbReference type="GO" id="GO:0030424">
    <property type="term" value="C:axon"/>
    <property type="evidence" value="ECO:0007669"/>
    <property type="project" value="UniProtKB-SubCell"/>
</dbReference>
<dbReference type="GeneTree" id="ENSGT00650000093320"/>
<dbReference type="GO" id="GO:0048167">
    <property type="term" value="P:regulation of synaptic plasticity"/>
    <property type="evidence" value="ECO:0007669"/>
    <property type="project" value="TreeGrafter"/>
</dbReference>
<dbReference type="Pfam" id="PF10174">
    <property type="entry name" value="Cast"/>
    <property type="match status" value="1"/>
</dbReference>
<evidence type="ECO:0000313" key="11">
    <source>
        <dbReference type="Ensembl" id="ENSOTSP00005090690.2"/>
    </source>
</evidence>
<reference evidence="11" key="1">
    <citation type="submission" date="2025-08" db="UniProtKB">
        <authorList>
            <consortium name="Ensembl"/>
        </authorList>
    </citation>
    <scope>IDENTIFICATION</scope>
</reference>
<name>A0A8C8JAI9_ONCTS</name>
<dbReference type="AlphaFoldDB" id="A0A8C8JAI9"/>
<accession>A0A8C8JAI9</accession>
<dbReference type="Proteomes" id="UP000694402">
    <property type="component" value="Unassembled WGS sequence"/>
</dbReference>
<feature type="region of interest" description="Disordered" evidence="10">
    <location>
        <begin position="919"/>
        <end position="958"/>
    </location>
</feature>
<feature type="coiled-coil region" evidence="9">
    <location>
        <begin position="595"/>
        <end position="703"/>
    </location>
</feature>
<feature type="compositionally biased region" description="Low complexity" evidence="10">
    <location>
        <begin position="13"/>
        <end position="25"/>
    </location>
</feature>
<keyword evidence="6" id="KW-0206">Cytoskeleton</keyword>
<feature type="region of interest" description="Disordered" evidence="10">
    <location>
        <begin position="1"/>
        <end position="45"/>
    </location>
</feature>
<evidence type="ECO:0000256" key="10">
    <source>
        <dbReference type="SAM" id="MobiDB-lite"/>
    </source>
</evidence>
<dbReference type="SUPFAM" id="SSF57997">
    <property type="entry name" value="Tropomyosin"/>
    <property type="match status" value="1"/>
</dbReference>
<sequence>MYGSARAVGHIESSPARSPRLPRSPRLGHRRASSGGGSSGGGKTLSMENIQSLNAAYATSGPMYLSDHEGVGSTATYPKGTMTLGRASNRAMYGGRVTAMGSSPNIATVGLGHHTDLLSYSDLGSLSMLQHHHHHHQGVPSALLRQAVRGGGGELLEMQATLRDMQRENDLLRRELDLKDSKLGSSTNSIKSFWSPELKKERMIRKEEAARTSVLKEQMRVTHEENQHLQLTIQALQDELRTQRDLNHLLQESGGRSGEHYTNIELTEENFRRLQAEHDRQAKELFLLRKTLEEMELRMETQKQTLGARDESIKKLLEMLQSKGLPGGPGRVNEEEEQERARRIAEAEAQLGHLEVILDQKEKENIHLREELHRRNQMHQDPGKTKALQTIIEMKDTKIASLERNIRDLEDEIQILKANGLLNTEDREEEIKQMEVYKNHSKFMKTKIDQLKQELSKKESELLALQTKLETLNNQNSDCKQHIEVLKESLTAKEQRAAILQTEVDALRLRLEEKESFLNKKTKQLQDLTEEKGTLAGEIRDMKDMLEVKERKINVLQKKIENLQEQLCDKDKQLGNLKDRVKSLQTDSSNTDTALATLEEALAEKERIIERLKEQRAREDNERIDEVESYKKENKDLKEKVNTLHMELTEKESCLIDLKEHASSLASSSLKKESKLKSLEMAIEQKKEECSKLETQLQKVGVLALGNPEYVEREQRVKVLEKEVSYYKEESGKAQAEVDRLLAILREVETEKNDRDKKIAELERQTKEQVTKKGGPNLKLGPQGEKKPGQIMGDPRKDNTMDLGQHLKLEEMMNTLERTRQELDATKQRLSSTQQSLQERDGHLTNMRQERRKQLEEILEMKQQALLAAISEKDANIALLEMSASGKKKTQEEVLALKREKDRLMHQLKQQTQSRMKLMADNYEDDHYHPHPPFHSLPQDEGRKPCVLRNTQPSCTAS</sequence>
<proteinExistence type="predicted"/>
<feature type="compositionally biased region" description="Gly residues" evidence="10">
    <location>
        <begin position="34"/>
        <end position="43"/>
    </location>
</feature>
<feature type="coiled-coil region" evidence="9">
    <location>
        <begin position="344"/>
        <end position="566"/>
    </location>
</feature>
<feature type="coiled-coil region" evidence="9">
    <location>
        <begin position="806"/>
        <end position="914"/>
    </location>
</feature>
<evidence type="ECO:0000256" key="2">
    <source>
        <dbReference type="ARBA" id="ARBA00022490"/>
    </source>
</evidence>
<keyword evidence="4" id="KW-0770">Synapse</keyword>
<organism evidence="11 12">
    <name type="scientific">Oncorhynchus tshawytscha</name>
    <name type="common">Chinook salmon</name>
    <name type="synonym">Salmo tshawytscha</name>
    <dbReference type="NCBI Taxonomy" id="74940"/>
    <lineage>
        <taxon>Eukaryota</taxon>
        <taxon>Metazoa</taxon>
        <taxon>Chordata</taxon>
        <taxon>Craniata</taxon>
        <taxon>Vertebrata</taxon>
        <taxon>Euteleostomi</taxon>
        <taxon>Actinopterygii</taxon>
        <taxon>Neopterygii</taxon>
        <taxon>Teleostei</taxon>
        <taxon>Protacanthopterygii</taxon>
        <taxon>Salmoniformes</taxon>
        <taxon>Salmonidae</taxon>
        <taxon>Salmoninae</taxon>
        <taxon>Oncorhynchus</taxon>
    </lineage>
</organism>
<feature type="coiled-coil region" evidence="9">
    <location>
        <begin position="155"/>
        <end position="182"/>
    </location>
</feature>
<dbReference type="GO" id="GO:0007274">
    <property type="term" value="P:neuromuscular synaptic transmission"/>
    <property type="evidence" value="ECO:0007669"/>
    <property type="project" value="TreeGrafter"/>
</dbReference>
<keyword evidence="5 9" id="KW-0175">Coiled coil</keyword>
<dbReference type="PANTHER" id="PTHR18861">
    <property type="entry name" value="ELKS/RAB6-INTERACTING/CAST PROTEIN"/>
    <property type="match status" value="1"/>
</dbReference>
<keyword evidence="12" id="KW-1185">Reference proteome</keyword>
<evidence type="ECO:0000313" key="12">
    <source>
        <dbReference type="Proteomes" id="UP000694402"/>
    </source>
</evidence>
<evidence type="ECO:0008006" key="13">
    <source>
        <dbReference type="Google" id="ProtNLM"/>
    </source>
</evidence>
<dbReference type="Ensembl" id="ENSOTST00005098432.2">
    <property type="protein sequence ID" value="ENSOTSP00005090690.2"/>
    <property type="gene ID" value="ENSOTSG00005042288.2"/>
</dbReference>
<keyword evidence="7" id="KW-0966">Cell projection</keyword>
<feature type="compositionally biased region" description="Basic and acidic residues" evidence="10">
    <location>
        <begin position="784"/>
        <end position="798"/>
    </location>
</feature>
<dbReference type="InterPro" id="IPR019323">
    <property type="entry name" value="ELKS/CAST"/>
</dbReference>
<evidence type="ECO:0000256" key="5">
    <source>
        <dbReference type="ARBA" id="ARBA00023054"/>
    </source>
</evidence>
<dbReference type="Gene3D" id="1.10.287.1490">
    <property type="match status" value="1"/>
</dbReference>
<keyword evidence="3" id="KW-0597">Phosphoprotein</keyword>
<keyword evidence="2" id="KW-0963">Cytoplasm</keyword>
<feature type="coiled-coil region" evidence="9">
    <location>
        <begin position="219"/>
        <end position="284"/>
    </location>
</feature>
<feature type="compositionally biased region" description="Polar residues" evidence="10">
    <location>
        <begin position="949"/>
        <end position="958"/>
    </location>
</feature>
<reference evidence="11" key="2">
    <citation type="submission" date="2025-09" db="UniProtKB">
        <authorList>
            <consortium name="Ensembl"/>
        </authorList>
    </citation>
    <scope>IDENTIFICATION</scope>
</reference>
<dbReference type="PANTHER" id="PTHR18861:SF3">
    <property type="entry name" value="ERC PROTEIN 2"/>
    <property type="match status" value="1"/>
</dbReference>
<evidence type="ECO:0000256" key="4">
    <source>
        <dbReference type="ARBA" id="ARBA00023018"/>
    </source>
</evidence>
<dbReference type="GO" id="GO:0098882">
    <property type="term" value="F:structural constituent of presynaptic active zone"/>
    <property type="evidence" value="ECO:0007669"/>
    <property type="project" value="TreeGrafter"/>
</dbReference>
<gene>
    <name evidence="11" type="primary">ERC2</name>
</gene>
<protein>
    <recommendedName>
        <fullName evidence="13">ELKS/RAB6-interacting/CAST family member 2</fullName>
    </recommendedName>
</protein>
<dbReference type="GO" id="GO:0048788">
    <property type="term" value="C:cytoskeleton of presynaptic active zone"/>
    <property type="evidence" value="ECO:0007669"/>
    <property type="project" value="TreeGrafter"/>
</dbReference>
<evidence type="ECO:0000256" key="9">
    <source>
        <dbReference type="SAM" id="Coils"/>
    </source>
</evidence>
<evidence type="ECO:0000256" key="8">
    <source>
        <dbReference type="ARBA" id="ARBA00034106"/>
    </source>
</evidence>
<evidence type="ECO:0000256" key="7">
    <source>
        <dbReference type="ARBA" id="ARBA00023273"/>
    </source>
</evidence>
<evidence type="ECO:0000256" key="6">
    <source>
        <dbReference type="ARBA" id="ARBA00023212"/>
    </source>
</evidence>
<evidence type="ECO:0000256" key="3">
    <source>
        <dbReference type="ARBA" id="ARBA00022553"/>
    </source>
</evidence>
<evidence type="ECO:0000256" key="1">
    <source>
        <dbReference type="ARBA" id="ARBA00004245"/>
    </source>
</evidence>
<feature type="region of interest" description="Disordered" evidence="10">
    <location>
        <begin position="766"/>
        <end position="798"/>
    </location>
</feature>
<comment type="subcellular location">
    <subcellularLocation>
        <location evidence="1">Cytoplasm</location>
        <location evidence="1">Cytoskeleton</location>
    </subcellularLocation>
    <subcellularLocation>
        <location evidence="8">Presynapse</location>
    </subcellularLocation>
</comment>